<dbReference type="Pfam" id="PF02746">
    <property type="entry name" value="MR_MLE_N"/>
    <property type="match status" value="1"/>
</dbReference>
<evidence type="ECO:0000256" key="1">
    <source>
        <dbReference type="ARBA" id="ARBA00001946"/>
    </source>
</evidence>
<dbReference type="Pfam" id="PF13378">
    <property type="entry name" value="MR_MLE_C"/>
    <property type="match status" value="1"/>
</dbReference>
<evidence type="ECO:0000313" key="5">
    <source>
        <dbReference type="EMBL" id="OZI25335.1"/>
    </source>
</evidence>
<dbReference type="SMART" id="SM00922">
    <property type="entry name" value="MR_MLE"/>
    <property type="match status" value="1"/>
</dbReference>
<dbReference type="GO" id="GO:0009063">
    <property type="term" value="P:amino acid catabolic process"/>
    <property type="evidence" value="ECO:0007669"/>
    <property type="project" value="InterPro"/>
</dbReference>
<organism evidence="5 6">
    <name type="scientific">Bordetella genomosp. 7</name>
    <dbReference type="NCBI Taxonomy" id="1416805"/>
    <lineage>
        <taxon>Bacteria</taxon>
        <taxon>Pseudomonadati</taxon>
        <taxon>Pseudomonadota</taxon>
        <taxon>Betaproteobacteria</taxon>
        <taxon>Burkholderiales</taxon>
        <taxon>Alcaligenaceae</taxon>
        <taxon>Bordetella</taxon>
    </lineage>
</organism>
<dbReference type="PANTHER" id="PTHR13794">
    <property type="entry name" value="ENOLASE SUPERFAMILY, MANDELATE RACEMASE"/>
    <property type="match status" value="1"/>
</dbReference>
<proteinExistence type="predicted"/>
<name>A0A261RK43_9BORD</name>
<dbReference type="InterPro" id="IPR046945">
    <property type="entry name" value="RHMD-like"/>
</dbReference>
<dbReference type="SFLD" id="SFLDG00179">
    <property type="entry name" value="mandelate_racemase"/>
    <property type="match status" value="1"/>
</dbReference>
<dbReference type="CDD" id="cd03316">
    <property type="entry name" value="MR_like"/>
    <property type="match status" value="1"/>
</dbReference>
<dbReference type="PROSITE" id="PS00909">
    <property type="entry name" value="MR_MLE_2"/>
    <property type="match status" value="1"/>
</dbReference>
<dbReference type="InterPro" id="IPR018110">
    <property type="entry name" value="Mandel_Rmase/mucon_lact_enz_CS"/>
</dbReference>
<feature type="domain" description="Mandelate racemase/muconate lactonizing enzyme C-terminal" evidence="4">
    <location>
        <begin position="147"/>
        <end position="244"/>
    </location>
</feature>
<dbReference type="Gene3D" id="3.20.20.120">
    <property type="entry name" value="Enolase-like C-terminal domain"/>
    <property type="match status" value="1"/>
</dbReference>
<dbReference type="GO" id="GO:0016052">
    <property type="term" value="P:carbohydrate catabolic process"/>
    <property type="evidence" value="ECO:0007669"/>
    <property type="project" value="TreeGrafter"/>
</dbReference>
<dbReference type="Gene3D" id="3.30.390.10">
    <property type="entry name" value="Enolase-like, N-terminal domain"/>
    <property type="match status" value="1"/>
</dbReference>
<accession>A0A261RK43</accession>
<comment type="cofactor">
    <cofactor evidence="1">
        <name>Mg(2+)</name>
        <dbReference type="ChEBI" id="CHEBI:18420"/>
    </cofactor>
</comment>
<evidence type="ECO:0000256" key="2">
    <source>
        <dbReference type="ARBA" id="ARBA00022723"/>
    </source>
</evidence>
<dbReference type="PANTHER" id="PTHR13794:SF58">
    <property type="entry name" value="MITOCHONDRIAL ENOLASE SUPERFAMILY MEMBER 1"/>
    <property type="match status" value="1"/>
</dbReference>
<dbReference type="GO" id="GO:0016836">
    <property type="term" value="F:hydro-lyase activity"/>
    <property type="evidence" value="ECO:0007669"/>
    <property type="project" value="TreeGrafter"/>
</dbReference>
<keyword evidence="3" id="KW-0460">Magnesium</keyword>
<gene>
    <name evidence="5" type="ORF">CAL19_06975</name>
</gene>
<dbReference type="InterPro" id="IPR013341">
    <property type="entry name" value="Mandelate_racemase_N_dom"/>
</dbReference>
<comment type="caution">
    <text evidence="5">The sequence shown here is derived from an EMBL/GenBank/DDBJ whole genome shotgun (WGS) entry which is preliminary data.</text>
</comment>
<dbReference type="GO" id="GO:0000287">
    <property type="term" value="F:magnesium ion binding"/>
    <property type="evidence" value="ECO:0007669"/>
    <property type="project" value="TreeGrafter"/>
</dbReference>
<sequence>MFPVDLSVHVLRYPVEHPVRTSFGVMHDRPAVFVRVRDRDGAHGWGEIWCNFPACGAEHRARLAETVMRPLLLGREYAGPADAYAHLTAATEVLALQSGEPGPMAQVIAGVDLALWDLCARRAGQPLWAYLGGTGDRVSVYASGINPDEPERVVQQKFDEGFRAFKLKLGFGKDRDLRNVRQARRVLGPDVPLMVDANQGWDAQQAVDMAAALAEFDIGWLEEPLRADAPMQQWSELARVSPVPLAAGENYQGLRTFQAAIDAGFLGVVQPDLAKWGGISGCLPVIRAVRAAGLRYCPHYLGAGIGLMASAHVLAAVDGMGHGGLLEIDSNDNPLRSLLSAPLLQLEDGVARLGLAAGIGVEPNLRELRAICGAR</sequence>
<dbReference type="SUPFAM" id="SSF51604">
    <property type="entry name" value="Enolase C-terminal domain-like"/>
    <property type="match status" value="1"/>
</dbReference>
<dbReference type="InterPro" id="IPR013342">
    <property type="entry name" value="Mandelate_racemase_C"/>
</dbReference>
<protein>
    <submittedName>
        <fullName evidence="5">Mandelate racemase</fullName>
    </submittedName>
</protein>
<dbReference type="Proteomes" id="UP000216947">
    <property type="component" value="Unassembled WGS sequence"/>
</dbReference>
<keyword evidence="6" id="KW-1185">Reference proteome</keyword>
<keyword evidence="2" id="KW-0479">Metal-binding</keyword>
<reference evidence="6" key="1">
    <citation type="submission" date="2017-05" db="EMBL/GenBank/DDBJ databases">
        <title>Complete and WGS of Bordetella genogroups.</title>
        <authorList>
            <person name="Spilker T."/>
            <person name="Lipuma J."/>
        </authorList>
    </citation>
    <scope>NUCLEOTIDE SEQUENCE [LARGE SCALE GENOMIC DNA]</scope>
    <source>
        <strain evidence="6">AU18089</strain>
    </source>
</reference>
<evidence type="ECO:0000259" key="4">
    <source>
        <dbReference type="SMART" id="SM00922"/>
    </source>
</evidence>
<dbReference type="InterPro" id="IPR029017">
    <property type="entry name" value="Enolase-like_N"/>
</dbReference>
<dbReference type="AlphaFoldDB" id="A0A261RK43"/>
<evidence type="ECO:0000256" key="3">
    <source>
        <dbReference type="ARBA" id="ARBA00022842"/>
    </source>
</evidence>
<dbReference type="InterPro" id="IPR036849">
    <property type="entry name" value="Enolase-like_C_sf"/>
</dbReference>
<dbReference type="SFLD" id="SFLDS00001">
    <property type="entry name" value="Enolase"/>
    <property type="match status" value="1"/>
</dbReference>
<dbReference type="InterPro" id="IPR029065">
    <property type="entry name" value="Enolase_C-like"/>
</dbReference>
<dbReference type="EMBL" id="NEVK01000003">
    <property type="protein sequence ID" value="OZI25335.1"/>
    <property type="molecule type" value="Genomic_DNA"/>
</dbReference>
<dbReference type="SUPFAM" id="SSF54826">
    <property type="entry name" value="Enolase N-terminal domain-like"/>
    <property type="match status" value="1"/>
</dbReference>
<evidence type="ECO:0000313" key="6">
    <source>
        <dbReference type="Proteomes" id="UP000216947"/>
    </source>
</evidence>